<dbReference type="Pfam" id="PF03755">
    <property type="entry name" value="YicC-like_N"/>
    <property type="match status" value="1"/>
</dbReference>
<evidence type="ECO:0000256" key="3">
    <source>
        <dbReference type="ARBA" id="ARBA00022759"/>
    </source>
</evidence>
<keyword evidence="3" id="KW-0255">Endonuclease</keyword>
<dbReference type="PANTHER" id="PTHR30636:SF3">
    <property type="entry name" value="UPF0701 PROTEIN YICC"/>
    <property type="match status" value="1"/>
</dbReference>
<dbReference type="OrthoDB" id="9771229at2"/>
<evidence type="ECO:0000256" key="5">
    <source>
        <dbReference type="ARBA" id="ARBA00035648"/>
    </source>
</evidence>
<dbReference type="InterPro" id="IPR013527">
    <property type="entry name" value="YicC-like_N"/>
</dbReference>
<feature type="domain" description="Endoribonuclease YicC-like N-terminal" evidence="6">
    <location>
        <begin position="2"/>
        <end position="156"/>
    </location>
</feature>
<sequence>MIRSMTGFGRGSVDNPKGSFVVEIKTVNHRYCDLNIRMPKSFMPIEDRMRKLVQKSVKRGKVDIFITQGNYENKNVTAVLDQGLADSYVKCLKELKERYNIKESISLGLISKFPDIITVKQTEENLDEIWDILEPAFNEAIHMLLNMREKEGIKLKNNVILKCNSIKKSLEGIDDKSDIIVEEFRCKLNNRLKDLINDNELDETRIAMEVAIFADKSCIDEEIVRLSSHIIQFKDTLELDEPVGRKLDFILQEMNREANTIASKSTNLEITKLTLNIKNEIEKIREQIQNIE</sequence>
<evidence type="ECO:0000256" key="4">
    <source>
        <dbReference type="ARBA" id="ARBA00022801"/>
    </source>
</evidence>
<comment type="cofactor">
    <cofactor evidence="1">
        <name>a divalent metal cation</name>
        <dbReference type="ChEBI" id="CHEBI:60240"/>
    </cofactor>
</comment>
<evidence type="ECO:0000259" key="6">
    <source>
        <dbReference type="Pfam" id="PF03755"/>
    </source>
</evidence>
<dbReference type="Proteomes" id="UP000019482">
    <property type="component" value="Unassembled WGS sequence"/>
</dbReference>
<dbReference type="AlphaFoldDB" id="W6NDN4"/>
<proteinExistence type="inferred from homology"/>
<dbReference type="GO" id="GO:0004521">
    <property type="term" value="F:RNA endonuclease activity"/>
    <property type="evidence" value="ECO:0007669"/>
    <property type="project" value="InterPro"/>
</dbReference>
<name>W6NDN4_CLOTY</name>
<evidence type="ECO:0000256" key="1">
    <source>
        <dbReference type="ARBA" id="ARBA00001968"/>
    </source>
</evidence>
<dbReference type="PANTHER" id="PTHR30636">
    <property type="entry name" value="UPF0701 PROTEIN YICC"/>
    <property type="match status" value="1"/>
</dbReference>
<dbReference type="Pfam" id="PF08340">
    <property type="entry name" value="YicC-like_C"/>
    <property type="match status" value="1"/>
</dbReference>
<keyword evidence="4" id="KW-0378">Hydrolase</keyword>
<evidence type="ECO:0000313" key="9">
    <source>
        <dbReference type="Proteomes" id="UP000019482"/>
    </source>
</evidence>
<comment type="similarity">
    <text evidence="5">Belongs to the YicC/YloC family.</text>
</comment>
<dbReference type="EMBL" id="CBXI010000003">
    <property type="protein sequence ID" value="CDL90107.1"/>
    <property type="molecule type" value="Genomic_DNA"/>
</dbReference>
<evidence type="ECO:0000256" key="2">
    <source>
        <dbReference type="ARBA" id="ARBA00022722"/>
    </source>
</evidence>
<feature type="domain" description="Endoribonuclease YicC-like C-terminal" evidence="7">
    <location>
        <begin position="174"/>
        <end position="292"/>
    </location>
</feature>
<reference evidence="8 9" key="1">
    <citation type="journal article" date="2015" name="Genome Announc.">
        <title>Draft Genome Sequence of Clostridium tyrobutyricum Strain DIVETGP, Isolated from Cow's Milk for Grana Padano Production.</title>
        <authorList>
            <person name="Soggiu A."/>
            <person name="Piras C."/>
            <person name="Gaiarsa S."/>
            <person name="Sassera D."/>
            <person name="Roncada P."/>
            <person name="Bendixen E."/>
            <person name="Brasca M."/>
            <person name="Bonizzi L."/>
        </authorList>
    </citation>
    <scope>NUCLEOTIDE SEQUENCE [LARGE SCALE GENOMIC DNA]</scope>
    <source>
        <strain evidence="8 9">DIVETGP</strain>
    </source>
</reference>
<keyword evidence="9" id="KW-1185">Reference proteome</keyword>
<dbReference type="NCBIfam" id="TIGR00255">
    <property type="entry name" value="YicC/YloC family endoribonuclease"/>
    <property type="match status" value="1"/>
</dbReference>
<accession>W6NDN4</accession>
<protein>
    <submittedName>
        <fullName evidence="8">Protein YicC</fullName>
    </submittedName>
</protein>
<comment type="caution">
    <text evidence="8">The sequence shown here is derived from an EMBL/GenBank/DDBJ whole genome shotgun (WGS) entry which is preliminary data.</text>
</comment>
<dbReference type="GO" id="GO:0016787">
    <property type="term" value="F:hydrolase activity"/>
    <property type="evidence" value="ECO:0007669"/>
    <property type="project" value="UniProtKB-KW"/>
</dbReference>
<evidence type="ECO:0000259" key="7">
    <source>
        <dbReference type="Pfam" id="PF08340"/>
    </source>
</evidence>
<dbReference type="RefSeq" id="WP_017894724.1">
    <property type="nucleotide sequence ID" value="NZ_CBXI010000003.1"/>
</dbReference>
<gene>
    <name evidence="8" type="ORF">CTDIVETGP_0177</name>
</gene>
<organism evidence="8 9">
    <name type="scientific">Clostridium tyrobutyricum DIVETGP</name>
    <dbReference type="NCBI Taxonomy" id="1408889"/>
    <lineage>
        <taxon>Bacteria</taxon>
        <taxon>Bacillati</taxon>
        <taxon>Bacillota</taxon>
        <taxon>Clostridia</taxon>
        <taxon>Eubacteriales</taxon>
        <taxon>Clostridiaceae</taxon>
        <taxon>Clostridium</taxon>
    </lineage>
</organism>
<dbReference type="InterPro" id="IPR013551">
    <property type="entry name" value="YicC-like_C"/>
</dbReference>
<dbReference type="InterPro" id="IPR005229">
    <property type="entry name" value="YicC/YloC-like"/>
</dbReference>
<evidence type="ECO:0000313" key="8">
    <source>
        <dbReference type="EMBL" id="CDL90107.1"/>
    </source>
</evidence>
<dbReference type="GeneID" id="29419584"/>
<keyword evidence="2" id="KW-0540">Nuclease</keyword>